<protein>
    <submittedName>
        <fullName evidence="1">Unnamed protein product</fullName>
    </submittedName>
</protein>
<dbReference type="Proteomes" id="UP001165064">
    <property type="component" value="Unassembled WGS sequence"/>
</dbReference>
<evidence type="ECO:0000313" key="1">
    <source>
        <dbReference type="EMBL" id="GME72072.1"/>
    </source>
</evidence>
<sequence>MRMYNQHISGVPKLKYKGNTHYYVNRKPVRVVRKPSPLSDEEQAIIDHAENLAALDRDERRMRGESVSPYSSDEEDEQPYAVPVLAGQRRSVSVRPGSRKHSRVGGGVGPKMPGLPSETSSRRASRIPSIGSKHSSQSGSGSHIPSVPGSSQGSGSNHKRIPSLPSTRSSRKSSGGSRVGSLSGGDHGHIPSLPSSRHSDHARIPSIPGSSRGSDHDRIPSVPASSDHGHIPSLPGSSQGSDHGRISSLPSRQLNGGDGPSRKSSGGHAIPGHARRASSGLSRPSIKSKTSIPPLPEKRGLRESVSATTPTTPSTKPRSIISEKPSEIAKNLIPDLPAKRLSRVPTVPTSRPRSRVAGPDHGSRVGSGSGGLDGLNSIGPNNNSHIAQPVAFNPQKIPHIPDTETLPSSGSNGPQVIPQIPAGSDAGTDPAAIPEFGSGPGSDAGTDPAAIPHLGPGSDAGTDPAAVPGIPCFESGSLPSDHAAIPQVPESEASDHAAIPQVPESETSDHASIPQVPGSEAGSLPSDHAAIPQLPQSKPGSRSVSGREIPQIPKSNSNTNPEAIPSVPNSDSIRSYFTDPTKIPELDSIPDDAVPLSPSEAVKMGWIPASKLEEFRKALAPENGPYDEPPIEAQYADPTIDDALGTPPIPNIPPAEVDHLDTDIDAIPEVDELPPNAVPVTLKHATVVTLTDEALGLTKKNKADLMEYLYPRSAVRQGRQPMVMRNHPGAVELKGGARSKKGSGSGSSSGGSSPSDSGYRSGGSSGSDTPSVTSRDSILDYLQDGDSSVVLPSGIYGNRDGATSTVAGDDYNGSFIIDDDQVQTSMIDRLPEMEGFDKTIINNRDESAATLTGARLSPDQRSANFAGSRRISNENAKRAPPSVASSSILVPKRRATTDDVLFDPTQRERIKQKLAKLHNKVSNDPKYQKDKERRDGLKDQLSQLMDMADHMAANDNVLGTKTLNPPQTPTTPQQQQQDFSDLVILQESGSEGSSNVSFNAPSPRGRNSSVPDSLGSFKVPKLTFFKSFIKSMPDVADLLQSQTSTSNSTSTPPTTSMASFPGTPRSAWSRADRTASIPDLPASTLGESSAPKIPQLPSSTASSSGYSSTLRPKMPQVPAFRESVGQRSMGYSPSGSQYHLSPTATMRSRSRGSSISYVPDYSSYIGPPSPPPGSVASSISMRSSLLPGYESEQQIKRQLVPNERYFQQLQQQHLQQQQIPTLPSSSESVIARNINMQSQIGSPTMPKIPSSLASSTSTNTASRIPHLPSQNPPESMIPQLPDMDDYHNYMVSRNAATISKPLNPYLLNLARDLHDMNVSLDQLLNVISLVAPLFHFVDFTIDFIVSVILISIRTLMSPVDQGSRRSFNKTSELWSTVIALGCKFIFKVLVAMFMGKVCYRIWIFIAATLHNMYSLFRLFRIVS</sequence>
<dbReference type="EMBL" id="BSXS01000337">
    <property type="protein sequence ID" value="GME72072.1"/>
    <property type="molecule type" value="Genomic_DNA"/>
</dbReference>
<keyword evidence="2" id="KW-1185">Reference proteome</keyword>
<reference evidence="1" key="1">
    <citation type="submission" date="2023-04" db="EMBL/GenBank/DDBJ databases">
        <title>Ambrosiozyma monospora NBRC 10751.</title>
        <authorList>
            <person name="Ichikawa N."/>
            <person name="Sato H."/>
            <person name="Tonouchi N."/>
        </authorList>
    </citation>
    <scope>NUCLEOTIDE SEQUENCE</scope>
    <source>
        <strain evidence="1">NBRC 10751</strain>
    </source>
</reference>
<proteinExistence type="predicted"/>
<name>A0ACB5ST00_AMBMO</name>
<gene>
    <name evidence="1" type="ORF">Amon02_000083600</name>
</gene>
<comment type="caution">
    <text evidence="1">The sequence shown here is derived from an EMBL/GenBank/DDBJ whole genome shotgun (WGS) entry which is preliminary data.</text>
</comment>
<evidence type="ECO:0000313" key="2">
    <source>
        <dbReference type="Proteomes" id="UP001165064"/>
    </source>
</evidence>
<organism evidence="1 2">
    <name type="scientific">Ambrosiozyma monospora</name>
    <name type="common">Yeast</name>
    <name type="synonym">Endomycopsis monosporus</name>
    <dbReference type="NCBI Taxonomy" id="43982"/>
    <lineage>
        <taxon>Eukaryota</taxon>
        <taxon>Fungi</taxon>
        <taxon>Dikarya</taxon>
        <taxon>Ascomycota</taxon>
        <taxon>Saccharomycotina</taxon>
        <taxon>Pichiomycetes</taxon>
        <taxon>Pichiales</taxon>
        <taxon>Pichiaceae</taxon>
        <taxon>Ambrosiozyma</taxon>
    </lineage>
</organism>
<accession>A0ACB5ST00</accession>